<gene>
    <name evidence="1" type="ORF">EYF80_034759</name>
</gene>
<organism evidence="1 2">
    <name type="scientific">Liparis tanakae</name>
    <name type="common">Tanaka's snailfish</name>
    <dbReference type="NCBI Taxonomy" id="230148"/>
    <lineage>
        <taxon>Eukaryota</taxon>
        <taxon>Metazoa</taxon>
        <taxon>Chordata</taxon>
        <taxon>Craniata</taxon>
        <taxon>Vertebrata</taxon>
        <taxon>Euteleostomi</taxon>
        <taxon>Actinopterygii</taxon>
        <taxon>Neopterygii</taxon>
        <taxon>Teleostei</taxon>
        <taxon>Neoteleostei</taxon>
        <taxon>Acanthomorphata</taxon>
        <taxon>Eupercaria</taxon>
        <taxon>Perciformes</taxon>
        <taxon>Cottioidei</taxon>
        <taxon>Cottales</taxon>
        <taxon>Liparidae</taxon>
        <taxon>Liparis</taxon>
    </lineage>
</organism>
<dbReference type="EMBL" id="SRLO01000468">
    <property type="protein sequence ID" value="TNN55053.1"/>
    <property type="molecule type" value="Genomic_DNA"/>
</dbReference>
<proteinExistence type="predicted"/>
<dbReference type="AlphaFoldDB" id="A0A4Z2GQK6"/>
<accession>A0A4Z2GQK6</accession>
<protein>
    <submittedName>
        <fullName evidence="1">Uncharacterized protein</fullName>
    </submittedName>
</protein>
<name>A0A4Z2GQK6_9TELE</name>
<keyword evidence="2" id="KW-1185">Reference proteome</keyword>
<reference evidence="1 2" key="1">
    <citation type="submission" date="2019-03" db="EMBL/GenBank/DDBJ databases">
        <title>First draft genome of Liparis tanakae, snailfish: a comprehensive survey of snailfish specific genes.</title>
        <authorList>
            <person name="Kim W."/>
            <person name="Song I."/>
            <person name="Jeong J.-H."/>
            <person name="Kim D."/>
            <person name="Kim S."/>
            <person name="Ryu S."/>
            <person name="Song J.Y."/>
            <person name="Lee S.K."/>
        </authorList>
    </citation>
    <scope>NUCLEOTIDE SEQUENCE [LARGE SCALE GENOMIC DNA]</scope>
    <source>
        <tissue evidence="1">Muscle</tissue>
    </source>
</reference>
<sequence length="86" mass="9255">MATGPVTLSIDPGIKMRNNEREFNYAVSPIQWEVSEKCQQLSLGSRVGVLLKVTVAGGRFPSVELETGFIVKDGVTIPKAPLIPDG</sequence>
<dbReference type="Proteomes" id="UP000314294">
    <property type="component" value="Unassembled WGS sequence"/>
</dbReference>
<comment type="caution">
    <text evidence="1">The sequence shown here is derived from an EMBL/GenBank/DDBJ whole genome shotgun (WGS) entry which is preliminary data.</text>
</comment>
<evidence type="ECO:0000313" key="2">
    <source>
        <dbReference type="Proteomes" id="UP000314294"/>
    </source>
</evidence>
<evidence type="ECO:0000313" key="1">
    <source>
        <dbReference type="EMBL" id="TNN55053.1"/>
    </source>
</evidence>